<dbReference type="GO" id="GO:0008143">
    <property type="term" value="F:poly(A) binding"/>
    <property type="evidence" value="ECO:0007669"/>
    <property type="project" value="TreeGrafter"/>
</dbReference>
<dbReference type="InterPro" id="IPR041332">
    <property type="entry name" value="Pan3_CK"/>
</dbReference>
<comment type="similarity">
    <text evidence="7">Belongs to the protein kinase superfamily. PAN3 family.</text>
</comment>
<keyword evidence="11" id="KW-1185">Reference proteome</keyword>
<comment type="subunit">
    <text evidence="7">Homodimer. Forms a heterotrimer with a catalytic subunit PAN2 to form the poly(A)-nuclease (PAN) deadenylation complex. Interacts (via PAM-2 motif) with poly(A)-binding protein PAB1 (via PABC domain), conferring substrate specificity of the enzyme complex.</text>
</comment>
<dbReference type="Pfam" id="PF25586">
    <property type="entry name" value="zf-CCCH_PAN3"/>
    <property type="match status" value="1"/>
</dbReference>
<keyword evidence="6 7" id="KW-0175">Coiled coil</keyword>
<dbReference type="InterPro" id="IPR001245">
    <property type="entry name" value="Ser-Thr/Tyr_kinase_cat_dom"/>
</dbReference>
<dbReference type="GO" id="GO:0000932">
    <property type="term" value="C:P-body"/>
    <property type="evidence" value="ECO:0007669"/>
    <property type="project" value="TreeGrafter"/>
</dbReference>
<dbReference type="PANTHER" id="PTHR12272">
    <property type="entry name" value="DEADENYLATION COMPLEX SUBUNIT PAN3"/>
    <property type="match status" value="1"/>
</dbReference>
<evidence type="ECO:0000256" key="4">
    <source>
        <dbReference type="ARBA" id="ARBA00022741"/>
    </source>
</evidence>
<accession>A0A2A9NIL3</accession>
<dbReference type="Gene3D" id="1.20.5.5160">
    <property type="match status" value="1"/>
</dbReference>
<dbReference type="InterPro" id="IPR000571">
    <property type="entry name" value="Znf_CCCH"/>
</dbReference>
<feature type="zinc finger region" description="C3H1-type" evidence="8">
    <location>
        <begin position="29"/>
        <end position="58"/>
    </location>
</feature>
<evidence type="ECO:0000259" key="9">
    <source>
        <dbReference type="PROSITE" id="PS50103"/>
    </source>
</evidence>
<comment type="subcellular location">
    <subcellularLocation>
        <location evidence="1 7">Cytoplasm</location>
    </subcellularLocation>
</comment>
<comment type="domain">
    <text evidence="7">Contains a pseudokinase domain. The protein kinase domain is predicted to be catalytically inactive because some of the residues important for catalytic activity are substituted and it lacks the equivalent of the binding site for a peptide substrate. However, it has retained an ATP-binding site and ATP-binding is required for mRNA degradation, stimulating the activity of the PAN2 nuclease in vitro. The nucleotide-binding site is juxtaposed to the RNase active site of PAN2 in the complex and may actually bind nucleosides of a poly(A) RNA rather than ATP, feeding the poly(A)-tail to the active site of the deadenylase and thus increasing the efficiency with which this distributive enzyme degrades oligo(A) RNAs.</text>
</comment>
<evidence type="ECO:0000256" key="7">
    <source>
        <dbReference type="HAMAP-Rule" id="MF_03181"/>
    </source>
</evidence>
<keyword evidence="2 7" id="KW-0963">Cytoplasm</keyword>
<dbReference type="GO" id="GO:0008270">
    <property type="term" value="F:zinc ion binding"/>
    <property type="evidence" value="ECO:0007669"/>
    <property type="project" value="UniProtKB-KW"/>
</dbReference>
<dbReference type="GO" id="GO:0000289">
    <property type="term" value="P:nuclear-transcribed mRNA poly(A) tail shortening"/>
    <property type="evidence" value="ECO:0007669"/>
    <property type="project" value="UniProtKB-UniRule"/>
</dbReference>
<feature type="binding site" evidence="7">
    <location>
        <position position="247"/>
    </location>
    <ligand>
        <name>ATP</name>
        <dbReference type="ChEBI" id="CHEBI:30616"/>
    </ligand>
</feature>
<dbReference type="Pfam" id="PF07714">
    <property type="entry name" value="PK_Tyr_Ser-Thr"/>
    <property type="match status" value="1"/>
</dbReference>
<feature type="domain" description="C3H1-type" evidence="9">
    <location>
        <begin position="29"/>
        <end position="58"/>
    </location>
</feature>
<dbReference type="InterPro" id="IPR011009">
    <property type="entry name" value="Kinase-like_dom_sf"/>
</dbReference>
<dbReference type="Gene3D" id="1.10.287.3700">
    <property type="match status" value="1"/>
</dbReference>
<dbReference type="SUPFAM" id="SSF56112">
    <property type="entry name" value="Protein kinase-like (PK-like)"/>
    <property type="match status" value="1"/>
</dbReference>
<dbReference type="GO" id="GO:0006397">
    <property type="term" value="P:mRNA processing"/>
    <property type="evidence" value="ECO:0007669"/>
    <property type="project" value="UniProtKB-KW"/>
</dbReference>
<keyword evidence="3 7" id="KW-0507">mRNA processing</keyword>
<keyword evidence="5 7" id="KW-0067">ATP-binding</keyword>
<feature type="region of interest" description="Knob domain" evidence="7">
    <location>
        <begin position="530"/>
        <end position="637"/>
    </location>
</feature>
<dbReference type="PROSITE" id="PS50103">
    <property type="entry name" value="ZF_C3H1"/>
    <property type="match status" value="1"/>
</dbReference>
<evidence type="ECO:0000256" key="6">
    <source>
        <dbReference type="ARBA" id="ARBA00023054"/>
    </source>
</evidence>
<dbReference type="PANTHER" id="PTHR12272:SF11">
    <property type="entry name" value="PAN2-PAN3 DEADENYLATION COMPLEX SUBUNIT PAN3"/>
    <property type="match status" value="1"/>
</dbReference>
<comment type="function">
    <text evidence="7">Regulatory subunit of the poly(A)-nuclease (PAN) deadenylation complex, one of two cytoplasmic mRNA deadenylases involved in mRNA turnover. PAN specifically shortens poly(A) tails of RNA and the activity is stimulated by poly(A)-binding protein PAB1. PAN deadenylation is followed by rapid degradation of the shortened mRNA tails by the CCR4-NOT complex. Deadenylated mRNAs are then degraded by two alternative mechanisms, namely exosome-mediated 3'-5' exonucleolytic degradation, or deadenlyation-dependent mRNA decaping and subsequent 5'-3' exonucleolytic degradation by XRN1. May also be involved in post-transcriptional maturation of mRNA poly(A) tails. PAN3 acts as a positive regulator for PAN activity, recruiting the catalytic subunit PAN2 to mRNA via its interaction with RNA and with PAB1.</text>
</comment>
<feature type="coiled-coil region" evidence="7">
    <location>
        <begin position="491"/>
        <end position="529"/>
    </location>
</feature>
<keyword evidence="8" id="KW-0863">Zinc-finger</keyword>
<proteinExistence type="inferred from homology"/>
<organism evidence="10 11">
    <name type="scientific">Amanita thiersii Skay4041</name>
    <dbReference type="NCBI Taxonomy" id="703135"/>
    <lineage>
        <taxon>Eukaryota</taxon>
        <taxon>Fungi</taxon>
        <taxon>Dikarya</taxon>
        <taxon>Basidiomycota</taxon>
        <taxon>Agaricomycotina</taxon>
        <taxon>Agaricomycetes</taxon>
        <taxon>Agaricomycetidae</taxon>
        <taxon>Agaricales</taxon>
        <taxon>Pluteineae</taxon>
        <taxon>Amanitaceae</taxon>
        <taxon>Amanita</taxon>
    </lineage>
</organism>
<evidence type="ECO:0000313" key="11">
    <source>
        <dbReference type="Proteomes" id="UP000242287"/>
    </source>
</evidence>
<dbReference type="Pfam" id="PF18101">
    <property type="entry name" value="Pan3_CK"/>
    <property type="match status" value="1"/>
</dbReference>
<dbReference type="Gene3D" id="1.10.510.10">
    <property type="entry name" value="Transferase(Phosphotransferase) domain 1"/>
    <property type="match status" value="1"/>
</dbReference>
<comment type="domain">
    <text evidence="7">The pseudokinase domain, the coiled-coil (CC), and C-terminal knob domain (CK) form a structural unit (PKC) that forms an extensive high-affinity interaction surface for PAN2.</text>
</comment>
<evidence type="ECO:0000256" key="5">
    <source>
        <dbReference type="ARBA" id="ARBA00022840"/>
    </source>
</evidence>
<dbReference type="STRING" id="703135.A0A2A9NIL3"/>
<reference evidence="10 11" key="1">
    <citation type="submission" date="2014-02" db="EMBL/GenBank/DDBJ databases">
        <title>Transposable element dynamics among asymbiotic and ectomycorrhizal Amanita fungi.</title>
        <authorList>
            <consortium name="DOE Joint Genome Institute"/>
            <person name="Hess J."/>
            <person name="Skrede I."/>
            <person name="Wolfe B."/>
            <person name="LaButti K."/>
            <person name="Ohm R.A."/>
            <person name="Grigoriev I.V."/>
            <person name="Pringle A."/>
        </authorList>
    </citation>
    <scope>NUCLEOTIDE SEQUENCE [LARGE SCALE GENOMIC DNA]</scope>
    <source>
        <strain evidence="10 11">SKay4041</strain>
    </source>
</reference>
<dbReference type="GO" id="GO:0031251">
    <property type="term" value="C:PAN complex"/>
    <property type="evidence" value="ECO:0007669"/>
    <property type="project" value="UniProtKB-UniRule"/>
</dbReference>
<keyword evidence="4 7" id="KW-0547">Nucleotide-binding</keyword>
<dbReference type="AlphaFoldDB" id="A0A2A9NIL3"/>
<evidence type="ECO:0000256" key="2">
    <source>
        <dbReference type="ARBA" id="ARBA00022490"/>
    </source>
</evidence>
<dbReference type="GO" id="GO:0004672">
    <property type="term" value="F:protein kinase activity"/>
    <property type="evidence" value="ECO:0007669"/>
    <property type="project" value="InterPro"/>
</dbReference>
<evidence type="ECO:0000313" key="10">
    <source>
        <dbReference type="EMBL" id="PFH47540.1"/>
    </source>
</evidence>
<evidence type="ECO:0000256" key="1">
    <source>
        <dbReference type="ARBA" id="ARBA00004496"/>
    </source>
</evidence>
<dbReference type="InterPro" id="IPR030844">
    <property type="entry name" value="PAN3"/>
</dbReference>
<dbReference type="EMBL" id="KZ302105">
    <property type="protein sequence ID" value="PFH47540.1"/>
    <property type="molecule type" value="Genomic_DNA"/>
</dbReference>
<protein>
    <recommendedName>
        <fullName evidence="7">PAN2-PAN3 deadenylation complex subunit PAN3</fullName>
    </recommendedName>
    <alternativeName>
        <fullName evidence="7">PAB1P-dependent poly(A)-specific ribonuclease</fullName>
    </alternativeName>
    <alternativeName>
        <fullName evidence="7">Poly(A)-nuclease deadenylation complex subunit 3</fullName>
        <shortName evidence="7">PAN deadenylation complex subunit 3</shortName>
    </alternativeName>
</protein>
<sequence>MSFFSRPHSTPVKIATPNTQDELKSHRKDSVQRQCRNIMIYGYCKFQDKGCIYYHPPTASRLLMPSLSAQAINAPIFVPKTITSALSYPTHDGYDSYTYNGADVSVSSEALDAIQYYDETQYNPYQHDYATTTLDPSYAYPSAPVFLRQPLNYHLYTPAMPVPFALSTSELHFVPASHDLRQMLQQRSEVTRGVAPIELPQELQGYHTLAPMENINATPNERRKFLNWYSVVYRAIRTSDGIPYALRRIENFRLTQQSAFAAIEAWSRIRHPGIVSVHEAFTTKSFNDSSLVVCYSYHANARTLFDLHLRSKVAAFQQQVPSQASQRQVAAGYAPGPFGSVGSTTAASASQQHQMVAERVVWSYVVQIASAIKAVHDAGMAVRMVDATKILVTSQNRVRIGSCGLIDVLMHDTPQNMALQQQEDLTMFGRLLFALCCQSFVVSNGPGFQKSLDTIGRQYSPELKNAILFLMSKATPHRVSTIDQFLDMIAGKVVNEMNDALLATDRLENELLSELENARLVRLLCKFGFINERPEFAREPRWSETGDRYIVKLFRDYVFHQVDEHGSPVINLSHVLTCLNKLDAGTDEKIMLVARDEQSCLVVSYKDIKRCVETTFLCVLAFPFPRHTIYKLNVLIV</sequence>
<evidence type="ECO:0000256" key="8">
    <source>
        <dbReference type="PROSITE-ProRule" id="PRU00723"/>
    </source>
</evidence>
<dbReference type="OrthoDB" id="204958at2759"/>
<dbReference type="Gene3D" id="6.10.250.3160">
    <property type="match status" value="1"/>
</dbReference>
<dbReference type="GO" id="GO:0005524">
    <property type="term" value="F:ATP binding"/>
    <property type="evidence" value="ECO:0007669"/>
    <property type="project" value="UniProtKB-UniRule"/>
</dbReference>
<comment type="caution">
    <text evidence="7">Lacks conserved residue(s) required for the propagation of feature annotation.</text>
</comment>
<evidence type="ECO:0000256" key="3">
    <source>
        <dbReference type="ARBA" id="ARBA00022664"/>
    </source>
</evidence>
<feature type="binding site" evidence="7">
    <location>
        <begin position="388"/>
        <end position="389"/>
    </location>
    <ligand>
        <name>ATP</name>
        <dbReference type="ChEBI" id="CHEBI:30616"/>
    </ligand>
</feature>
<dbReference type="Proteomes" id="UP000242287">
    <property type="component" value="Unassembled WGS sequence"/>
</dbReference>
<dbReference type="HAMAP" id="MF_03181">
    <property type="entry name" value="PAN3"/>
    <property type="match status" value="1"/>
</dbReference>
<gene>
    <name evidence="7" type="primary">PAN3</name>
    <name evidence="10" type="ORF">AMATHDRAFT_151840</name>
</gene>
<dbReference type="FunFam" id="1.10.287.3700:FF:000001">
    <property type="entry name" value="PAN2-PAN3 deadenylation complex subunit PAN3"/>
    <property type="match status" value="1"/>
</dbReference>
<keyword evidence="8" id="KW-0479">Metal-binding</keyword>
<name>A0A2A9NIL3_9AGAR</name>
<comment type="domain">
    <text evidence="7">The N-terminal zinc finger binds to poly(A) RNA.</text>
</comment>
<keyword evidence="8" id="KW-0862">Zinc</keyword>